<dbReference type="CDD" id="cd06445">
    <property type="entry name" value="ATase"/>
    <property type="match status" value="1"/>
</dbReference>
<dbReference type="RefSeq" id="WP_269309148.1">
    <property type="nucleotide sequence ID" value="NZ_CP098242.1"/>
</dbReference>
<dbReference type="InterPro" id="IPR014048">
    <property type="entry name" value="MethylDNA_cys_MeTrfase_DNA-bd"/>
</dbReference>
<evidence type="ECO:0000313" key="3">
    <source>
        <dbReference type="EMBL" id="WAW10148.1"/>
    </source>
</evidence>
<protein>
    <submittedName>
        <fullName evidence="3">MGMT family protein</fullName>
    </submittedName>
</protein>
<dbReference type="InterPro" id="IPR036388">
    <property type="entry name" value="WH-like_DNA-bd_sf"/>
</dbReference>
<dbReference type="AlphaFoldDB" id="A0A9E9M0A2"/>
<feature type="domain" description="Methylated-DNA-[protein]-cysteine S-methyltransferase DNA binding" evidence="2">
    <location>
        <begin position="11"/>
        <end position="91"/>
    </location>
</feature>
<dbReference type="InterPro" id="IPR036217">
    <property type="entry name" value="MethylDNA_cys_MeTrfase_DNAb"/>
</dbReference>
<dbReference type="Gene3D" id="1.10.10.10">
    <property type="entry name" value="Winged helix-like DNA-binding domain superfamily/Winged helix DNA-binding domain"/>
    <property type="match status" value="1"/>
</dbReference>
<dbReference type="KEGG" id="ovb:NB640_00285"/>
<dbReference type="PANTHER" id="PTHR42942">
    <property type="entry name" value="6-O-METHYLGUANINE DNA METHYLTRANSFERASE"/>
    <property type="match status" value="1"/>
</dbReference>
<dbReference type="NCBIfam" id="TIGR00589">
    <property type="entry name" value="ogt"/>
    <property type="match status" value="1"/>
</dbReference>
<dbReference type="EMBL" id="CP098242">
    <property type="protein sequence ID" value="WAW10148.1"/>
    <property type="molecule type" value="Genomic_DNA"/>
</dbReference>
<dbReference type="PANTHER" id="PTHR42942:SF1">
    <property type="entry name" value="ALKYLTRANSFERASE-LIKE PROTEIN 1"/>
    <property type="match status" value="1"/>
</dbReference>
<dbReference type="Pfam" id="PF01035">
    <property type="entry name" value="DNA_binding_1"/>
    <property type="match status" value="1"/>
</dbReference>
<dbReference type="GO" id="GO:0003824">
    <property type="term" value="F:catalytic activity"/>
    <property type="evidence" value="ECO:0007669"/>
    <property type="project" value="InterPro"/>
</dbReference>
<evidence type="ECO:0000259" key="2">
    <source>
        <dbReference type="Pfam" id="PF01035"/>
    </source>
</evidence>
<reference evidence="3" key="1">
    <citation type="journal article" date="2022" name="Front. Microbiol.">
        <title>New perspectives on an old grouping: The genomic and phenotypic variability of Oxalobacter formigenes and the implications for calcium oxalate stone prevention.</title>
        <authorList>
            <person name="Chmiel J.A."/>
            <person name="Carr C."/>
            <person name="Stuivenberg G.A."/>
            <person name="Venema R."/>
            <person name="Chanyi R.M."/>
            <person name="Al K.F."/>
            <person name="Giguere D."/>
            <person name="Say H."/>
            <person name="Akouris P.P."/>
            <person name="Dominguez Romero S.A."/>
            <person name="Kwong A."/>
            <person name="Tai V."/>
            <person name="Koval S.F."/>
            <person name="Razvi H."/>
            <person name="Bjazevic J."/>
            <person name="Burton J.P."/>
        </authorList>
    </citation>
    <scope>NUCLEOTIDE SEQUENCE</scope>
    <source>
        <strain evidence="3">WoOx3</strain>
    </source>
</reference>
<keyword evidence="1" id="KW-0227">DNA damage</keyword>
<evidence type="ECO:0000313" key="4">
    <source>
        <dbReference type="Proteomes" id="UP001156215"/>
    </source>
</evidence>
<sequence length="109" mass="12691">MKKTPDEAVANFFEQVCQVVEQVPYGCVITYGQIAMWVGHPRHARQVGYALHATPKNRKLPWHRVVNRLGELSPRHDFTARQRELLKKEGVTFNRNGRINMKEHLIMTL</sequence>
<dbReference type="GO" id="GO:0006281">
    <property type="term" value="P:DNA repair"/>
    <property type="evidence" value="ECO:0007669"/>
    <property type="project" value="InterPro"/>
</dbReference>
<dbReference type="Proteomes" id="UP001156215">
    <property type="component" value="Chromosome"/>
</dbReference>
<accession>A0A9E9M0A2</accession>
<dbReference type="SUPFAM" id="SSF46767">
    <property type="entry name" value="Methylated DNA-protein cysteine methyltransferase, C-terminal domain"/>
    <property type="match status" value="1"/>
</dbReference>
<gene>
    <name evidence="3" type="ORF">NB640_00285</name>
</gene>
<proteinExistence type="predicted"/>
<name>A0A9E9M0A2_9BURK</name>
<keyword evidence="4" id="KW-1185">Reference proteome</keyword>
<organism evidence="3 4">
    <name type="scientific">Oxalobacter vibrioformis</name>
    <dbReference type="NCBI Taxonomy" id="933080"/>
    <lineage>
        <taxon>Bacteria</taxon>
        <taxon>Pseudomonadati</taxon>
        <taxon>Pseudomonadota</taxon>
        <taxon>Betaproteobacteria</taxon>
        <taxon>Burkholderiales</taxon>
        <taxon>Oxalobacteraceae</taxon>
        <taxon>Oxalobacter</taxon>
    </lineage>
</organism>
<evidence type="ECO:0000256" key="1">
    <source>
        <dbReference type="ARBA" id="ARBA00022763"/>
    </source>
</evidence>
<dbReference type="InterPro" id="IPR052520">
    <property type="entry name" value="ATL_DNA_repair"/>
</dbReference>